<sequence>MKELRLAALMKMVNSMVLEFLMISVTLLWRLETKENYG</sequence>
<evidence type="ECO:0000313" key="2">
    <source>
        <dbReference type="EMBL" id="DAE11654.1"/>
    </source>
</evidence>
<keyword evidence="1" id="KW-0812">Transmembrane</keyword>
<feature type="transmembrane region" description="Helical" evidence="1">
    <location>
        <begin position="12"/>
        <end position="31"/>
    </location>
</feature>
<dbReference type="EMBL" id="BK015535">
    <property type="protein sequence ID" value="DAE11654.1"/>
    <property type="molecule type" value="Genomic_DNA"/>
</dbReference>
<proteinExistence type="predicted"/>
<evidence type="ECO:0000256" key="1">
    <source>
        <dbReference type="SAM" id="Phobius"/>
    </source>
</evidence>
<keyword evidence="1" id="KW-1133">Transmembrane helix</keyword>
<protein>
    <submittedName>
        <fullName evidence="2">Uncharacterized protein</fullName>
    </submittedName>
</protein>
<accession>A0A8S5PX83</accession>
<organism evidence="2">
    <name type="scientific">Siphoviridae sp. ct2vX3</name>
    <dbReference type="NCBI Taxonomy" id="2825318"/>
    <lineage>
        <taxon>Viruses</taxon>
        <taxon>Duplodnaviria</taxon>
        <taxon>Heunggongvirae</taxon>
        <taxon>Uroviricota</taxon>
        <taxon>Caudoviricetes</taxon>
    </lineage>
</organism>
<reference evidence="2" key="1">
    <citation type="journal article" date="2021" name="Proc. Natl. Acad. Sci. U.S.A.">
        <title>A Catalog of Tens of Thousands of Viruses from Human Metagenomes Reveals Hidden Associations with Chronic Diseases.</title>
        <authorList>
            <person name="Tisza M.J."/>
            <person name="Buck C.B."/>
        </authorList>
    </citation>
    <scope>NUCLEOTIDE SEQUENCE</scope>
    <source>
        <strain evidence="2">Ct2vX3</strain>
    </source>
</reference>
<name>A0A8S5PX83_9CAUD</name>
<keyword evidence="1" id="KW-0472">Membrane</keyword>